<dbReference type="Gene3D" id="3.30.565.10">
    <property type="entry name" value="Histidine kinase-like ATPase, C-terminal domain"/>
    <property type="match status" value="1"/>
</dbReference>
<dbReference type="RefSeq" id="WP_344887062.1">
    <property type="nucleotide sequence ID" value="NZ_BAAAZP010000124.1"/>
</dbReference>
<protein>
    <recommendedName>
        <fullName evidence="2">Histidine kinase/HSP90-like ATPase domain-containing protein</fullName>
    </recommendedName>
</protein>
<dbReference type="InterPro" id="IPR003594">
    <property type="entry name" value="HATPase_dom"/>
</dbReference>
<evidence type="ECO:0000256" key="1">
    <source>
        <dbReference type="ARBA" id="ARBA00022527"/>
    </source>
</evidence>
<keyword evidence="1" id="KW-0418">Kinase</keyword>
<dbReference type="EMBL" id="BAAAZP010000124">
    <property type="protein sequence ID" value="GAA3692155.1"/>
    <property type="molecule type" value="Genomic_DNA"/>
</dbReference>
<dbReference type="SUPFAM" id="SSF55874">
    <property type="entry name" value="ATPase domain of HSP90 chaperone/DNA topoisomerase II/histidine kinase"/>
    <property type="match status" value="1"/>
</dbReference>
<organism evidence="3 4">
    <name type="scientific">Nonomuraea antimicrobica</name>
    <dbReference type="NCBI Taxonomy" id="561173"/>
    <lineage>
        <taxon>Bacteria</taxon>
        <taxon>Bacillati</taxon>
        <taxon>Actinomycetota</taxon>
        <taxon>Actinomycetes</taxon>
        <taxon>Streptosporangiales</taxon>
        <taxon>Streptosporangiaceae</taxon>
        <taxon>Nonomuraea</taxon>
    </lineage>
</organism>
<dbReference type="InterPro" id="IPR050267">
    <property type="entry name" value="Anti-sigma-factor_SerPK"/>
</dbReference>
<gene>
    <name evidence="3" type="ORF">GCM10022224_067310</name>
</gene>
<proteinExistence type="predicted"/>
<dbReference type="InterPro" id="IPR036890">
    <property type="entry name" value="HATPase_C_sf"/>
</dbReference>
<evidence type="ECO:0000313" key="4">
    <source>
        <dbReference type="Proteomes" id="UP001500902"/>
    </source>
</evidence>
<sequence>MSAVGGLADRQVSGWRDLPPSPIAPSIARRWVTAMCASWELRLSAADKATIIELTSELVTNAVQHAAPAVRGVPEIRINVRAGFAVFWLAVCDPDPALPQVRTPDFLAESGRGLFLVEAQADRWGAVRHGAGKFVWFSLECRGNAQHASDASLARPFTDRTMFDTTKFDTTKENVPCLPSPFPTTFTAPGRTA</sequence>
<reference evidence="4" key="1">
    <citation type="journal article" date="2019" name="Int. J. Syst. Evol. Microbiol.">
        <title>The Global Catalogue of Microorganisms (GCM) 10K type strain sequencing project: providing services to taxonomists for standard genome sequencing and annotation.</title>
        <authorList>
            <consortium name="The Broad Institute Genomics Platform"/>
            <consortium name="The Broad Institute Genome Sequencing Center for Infectious Disease"/>
            <person name="Wu L."/>
            <person name="Ma J."/>
        </authorList>
    </citation>
    <scope>NUCLEOTIDE SEQUENCE [LARGE SCALE GENOMIC DNA]</scope>
    <source>
        <strain evidence="4">JCM 16904</strain>
    </source>
</reference>
<dbReference type="PANTHER" id="PTHR35526">
    <property type="entry name" value="ANTI-SIGMA-F FACTOR RSBW-RELATED"/>
    <property type="match status" value="1"/>
</dbReference>
<dbReference type="Proteomes" id="UP001500902">
    <property type="component" value="Unassembled WGS sequence"/>
</dbReference>
<evidence type="ECO:0000259" key="2">
    <source>
        <dbReference type="Pfam" id="PF13581"/>
    </source>
</evidence>
<keyword evidence="1" id="KW-0808">Transferase</keyword>
<dbReference type="CDD" id="cd16936">
    <property type="entry name" value="HATPase_RsbW-like"/>
    <property type="match status" value="1"/>
</dbReference>
<dbReference type="Pfam" id="PF13581">
    <property type="entry name" value="HATPase_c_2"/>
    <property type="match status" value="1"/>
</dbReference>
<evidence type="ECO:0000313" key="3">
    <source>
        <dbReference type="EMBL" id="GAA3692155.1"/>
    </source>
</evidence>
<keyword evidence="1" id="KW-0723">Serine/threonine-protein kinase</keyword>
<accession>A0ABP7CKT3</accession>
<comment type="caution">
    <text evidence="3">The sequence shown here is derived from an EMBL/GenBank/DDBJ whole genome shotgun (WGS) entry which is preliminary data.</text>
</comment>
<dbReference type="PANTHER" id="PTHR35526:SF3">
    <property type="entry name" value="ANTI-SIGMA-F FACTOR RSBW"/>
    <property type="match status" value="1"/>
</dbReference>
<name>A0ABP7CKT3_9ACTN</name>
<keyword evidence="4" id="KW-1185">Reference proteome</keyword>
<feature type="domain" description="Histidine kinase/HSP90-like ATPase" evidence="2">
    <location>
        <begin position="27"/>
        <end position="138"/>
    </location>
</feature>